<keyword evidence="2" id="KW-1133">Transmembrane helix</keyword>
<sequence length="1403" mass="161560">MANPQRRDTSNSISQRVTHRKTYYSFGDNGLTATAAASGGLLQMTRFFPEGNYKTGFCVETSSIDHPYFVTSRATELYFRASDLYPEYIEPVWETDVPMDDLHAPEFVCDRWPRSVLKTSDGMTLTTQLVIAGDTIFQISEFDSYASLFNGSFPKMKVNTNLLIRELDFVTRPQETAEAQYTTLISDRGDFIMRSRLIDQYNGTAVALLISSLSNSKSLSFEETDGEVLLVPSDELLTLFKTGGRFTIVIAFTLALQPSQDLPSTAPVSFQDLERAMEYLKPDQYEEQSFTADLRLNFCLRRNLEHILSVCSIPITPPDQHGRQIIALTCGDLDGHRVATSASFYCFQFLLMALKHFNRKHDEKTCQCESSTDSHSQPTYICRMRSRIRNTCEGHLRWVFERAARPKGFFAPNYWVNGDEIAGWEDNAYLPGKSLVDTPLQIIKAGDFLKEFDYLPVPKERVNEVVNAWVKDLDENNKLGLYAFARHKKDPFQTFYFTDHALVWWALRCAEDIRPQFRLRVPLEDVSKQSARIRQADRQRTKQYQKPRLYSSSVVQQHILKRFTIENPLAQKRMIALSRSPAHNRFMLRTKDTLLFRAMDLGLFDTTDDPKTNGTWEEKVDIWRQTVDCQMRHEGNDDSKWQEPLRFAISIMMAQCGKRMNSRSVGNMRSHAVSTLLQSSSPNGLFPGSMDEIQEPVFYDDELLRDTYWSTTFEIPYILWKYGTCSSMMFSEKSFSPEDNSTGDELLLRVQTSPVDSREIMGQHMSGKSSYYSAVPMKRTLPFNNVVYQENIVELFDEWLYNRPPFFVDEKSSDEVQTDPEVAPAPTDMHSIHNVPEPAIHTHSTTTSIENTTQSSWIRTIKRVLRWQSATPPATSTSGPGVDGKECPETAGVVVDVPRSRQRQKNSIMLFLKIMREKKDVEDWMKRERSADIAKKRFWWFLSRDPTGNEICQDTLRTDSSLPTTSPLLTAQGLKAFVERHQSYGKFFFEDTVAVLNTWLTELHLSFYTLAPLDASGGRDMSIWQNKQALEFPPNDAAGRSRYLSRVAMSFHFEGDFFDRYWTCRFLHADPHAKMNQIEFVSGKHNPESWLEDLLLRGERISEADRMKAPWRQRRVLELRLFDRMITQMHAGAEEILKEAKYLIQEGDVQGSNDLIGDETDKVHYGAFVNTSKRFKKVQRVLQVVEGDIAENLAKIELWQNRETERQMERPRWTLNDENRYRSVISKQAVFNDHSIQDLARTHSKIANYIDSLSKSLELMRINLEQRRADDIQRFTYVTVVFLPLGFATGVFSMSDIPATRTLYSMLATAIAALLITTLLLYNSSRIALVWQSRLTRSWYQGRKTSEGSDSRIRDEYNIETVGVRRRNLKRWSNTKDMKKEPGDNIHSTSQSSKVMGDATNNV</sequence>
<dbReference type="EMBL" id="ONZP01000055">
    <property type="protein sequence ID" value="SPJ72231.1"/>
    <property type="molecule type" value="Genomic_DNA"/>
</dbReference>
<keyword evidence="2" id="KW-0812">Transmembrane</keyword>
<reference evidence="3" key="1">
    <citation type="submission" date="2018-03" db="EMBL/GenBank/DDBJ databases">
        <authorList>
            <person name="Guldener U."/>
        </authorList>
    </citation>
    <scope>NUCLEOTIDE SEQUENCE</scope>
</reference>
<dbReference type="Proteomes" id="UP001187734">
    <property type="component" value="Unassembled WGS sequence"/>
</dbReference>
<feature type="transmembrane region" description="Helical" evidence="2">
    <location>
        <begin position="1302"/>
        <end position="1322"/>
    </location>
</feature>
<gene>
    <name evidence="3" type="ORF">FTOL_01959</name>
</gene>
<comment type="caution">
    <text evidence="3">The sequence shown here is derived from an EMBL/GenBank/DDBJ whole genome shotgun (WGS) entry which is preliminary data.</text>
</comment>
<dbReference type="Gene3D" id="1.20.58.340">
    <property type="entry name" value="Magnesium transport protein CorA, transmembrane region"/>
    <property type="match status" value="1"/>
</dbReference>
<feature type="compositionally biased region" description="Polar residues" evidence="1">
    <location>
        <begin position="1386"/>
        <end position="1403"/>
    </location>
</feature>
<proteinExistence type="predicted"/>
<evidence type="ECO:0000313" key="4">
    <source>
        <dbReference type="Proteomes" id="UP001187734"/>
    </source>
</evidence>
<accession>A0AAE8M0W1</accession>
<evidence type="ECO:0000256" key="2">
    <source>
        <dbReference type="SAM" id="Phobius"/>
    </source>
</evidence>
<keyword evidence="2" id="KW-0472">Membrane</keyword>
<evidence type="ECO:0000313" key="3">
    <source>
        <dbReference type="EMBL" id="SPJ72231.1"/>
    </source>
</evidence>
<keyword evidence="4" id="KW-1185">Reference proteome</keyword>
<name>A0AAE8M0W1_9HYPO</name>
<feature type="region of interest" description="Disordered" evidence="1">
    <location>
        <begin position="1371"/>
        <end position="1403"/>
    </location>
</feature>
<evidence type="ECO:0000256" key="1">
    <source>
        <dbReference type="SAM" id="MobiDB-lite"/>
    </source>
</evidence>
<protein>
    <submittedName>
        <fullName evidence="3">Uncharacterized protein</fullName>
    </submittedName>
</protein>
<feature type="compositionally biased region" description="Basic and acidic residues" evidence="1">
    <location>
        <begin position="1374"/>
        <end position="1384"/>
    </location>
</feature>
<organism evidence="3 4">
    <name type="scientific">Fusarium torulosum</name>
    <dbReference type="NCBI Taxonomy" id="33205"/>
    <lineage>
        <taxon>Eukaryota</taxon>
        <taxon>Fungi</taxon>
        <taxon>Dikarya</taxon>
        <taxon>Ascomycota</taxon>
        <taxon>Pezizomycotina</taxon>
        <taxon>Sordariomycetes</taxon>
        <taxon>Hypocreomycetidae</taxon>
        <taxon>Hypocreales</taxon>
        <taxon>Nectriaceae</taxon>
        <taxon>Fusarium</taxon>
    </lineage>
</organism>